<dbReference type="Proteomes" id="UP000447355">
    <property type="component" value="Unassembled WGS sequence"/>
</dbReference>
<dbReference type="InterPro" id="IPR021496">
    <property type="entry name" value="DUF3150"/>
</dbReference>
<evidence type="ECO:0000313" key="1">
    <source>
        <dbReference type="EMBL" id="MYM92733.1"/>
    </source>
</evidence>
<gene>
    <name evidence="1" type="ORF">GTP90_02525</name>
</gene>
<dbReference type="Pfam" id="PF11348">
    <property type="entry name" value="DUF3150"/>
    <property type="match status" value="1"/>
</dbReference>
<organism evidence="1 2">
    <name type="scientific">Duganella vulcania</name>
    <dbReference type="NCBI Taxonomy" id="2692166"/>
    <lineage>
        <taxon>Bacteria</taxon>
        <taxon>Pseudomonadati</taxon>
        <taxon>Pseudomonadota</taxon>
        <taxon>Betaproteobacteria</taxon>
        <taxon>Burkholderiales</taxon>
        <taxon>Oxalobacteraceae</taxon>
        <taxon>Telluria group</taxon>
        <taxon>Duganella</taxon>
    </lineage>
</organism>
<name>A0A845GDN5_9BURK</name>
<dbReference type="EMBL" id="WWCX01000001">
    <property type="protein sequence ID" value="MYM92733.1"/>
    <property type="molecule type" value="Genomic_DNA"/>
</dbReference>
<evidence type="ECO:0000313" key="2">
    <source>
        <dbReference type="Proteomes" id="UP000447355"/>
    </source>
</evidence>
<comment type="caution">
    <text evidence="1">The sequence shown here is derived from an EMBL/GenBank/DDBJ whole genome shotgun (WGS) entry which is preliminary data.</text>
</comment>
<protein>
    <submittedName>
        <fullName evidence="1">DUF3150 domain-containing protein</fullName>
    </submittedName>
</protein>
<reference evidence="1" key="1">
    <citation type="submission" date="2019-12" db="EMBL/GenBank/DDBJ databases">
        <title>Novel species isolated from a subtropical stream in China.</title>
        <authorList>
            <person name="Lu H."/>
        </authorList>
    </citation>
    <scope>NUCLEOTIDE SEQUENCE [LARGE SCALE GENOMIC DNA]</scope>
    <source>
        <strain evidence="1">FT81W</strain>
    </source>
</reference>
<dbReference type="AlphaFoldDB" id="A0A845GDN5"/>
<proteinExistence type="predicted"/>
<accession>A0A845GDN5</accession>
<dbReference type="RefSeq" id="WP_161081991.1">
    <property type="nucleotide sequence ID" value="NZ_WWCX01000001.1"/>
</dbReference>
<sequence length="372" mass="40683">MKDLVKVASQNLVGIFLDIDIPEPARKVDLAEFGINVAELSANALVEIEGAKLIDPKDLTKFRTIKQRMWRAYSQPGLKFMGGRAMSRPTALQLCKVLDECIAEANLEKKSFTDSFFTRAKAWAEQHPQHKEALTKALSNVGNIGERIKFNYLPFPIGILDDQDSPLNAKIETQIEGLADELFRKNSARATEIWEQSFMSEAPAGKGEVKSARMSVRASCLKPICELRDNFVDLAFIDDRAEPVVSYINHVLGALPPEGPFEGRDLSSLQMLLMMLRNADMTKQVGEMLRGGKSCNEADAWVAPFLGFQPKKAEVAAQSVGILPASRQPGLLFDLPAVDVAPDVRAGFSMPGMDAVVPGSSGSAGFSIPLIF</sequence>